<sequence length="131" mass="13951">MATYGKCDGKGNGAKAKETAWLGCVAATTEQRASDGPAIKGLTDIIFGLKRQVQVLANCVDLRGFTLRADKLHTHGFDARCLLAGDMPEICEAASAFSFGMVENVLKSAVDDCVAYCQPADTTLRRGLHGR</sequence>
<gene>
    <name evidence="1" type="ORF">CYMTET_19495</name>
</gene>
<dbReference type="Proteomes" id="UP001190700">
    <property type="component" value="Unassembled WGS sequence"/>
</dbReference>
<name>A0AAE0G5W1_9CHLO</name>
<evidence type="ECO:0000313" key="1">
    <source>
        <dbReference type="EMBL" id="KAK3272197.1"/>
    </source>
</evidence>
<reference evidence="1 2" key="1">
    <citation type="journal article" date="2015" name="Genome Biol. Evol.">
        <title>Comparative Genomics of a Bacterivorous Green Alga Reveals Evolutionary Causalities and Consequences of Phago-Mixotrophic Mode of Nutrition.</title>
        <authorList>
            <person name="Burns J.A."/>
            <person name="Paasch A."/>
            <person name="Narechania A."/>
            <person name="Kim E."/>
        </authorList>
    </citation>
    <scope>NUCLEOTIDE SEQUENCE [LARGE SCALE GENOMIC DNA]</scope>
    <source>
        <strain evidence="1 2">PLY_AMNH</strain>
    </source>
</reference>
<accession>A0AAE0G5W1</accession>
<protein>
    <submittedName>
        <fullName evidence="1">Uncharacterized protein</fullName>
    </submittedName>
</protein>
<proteinExistence type="predicted"/>
<evidence type="ECO:0000313" key="2">
    <source>
        <dbReference type="Proteomes" id="UP001190700"/>
    </source>
</evidence>
<keyword evidence="2" id="KW-1185">Reference proteome</keyword>
<comment type="caution">
    <text evidence="1">The sequence shown here is derived from an EMBL/GenBank/DDBJ whole genome shotgun (WGS) entry which is preliminary data.</text>
</comment>
<dbReference type="AlphaFoldDB" id="A0AAE0G5W1"/>
<dbReference type="EMBL" id="LGRX02009106">
    <property type="protein sequence ID" value="KAK3272197.1"/>
    <property type="molecule type" value="Genomic_DNA"/>
</dbReference>
<organism evidence="1 2">
    <name type="scientific">Cymbomonas tetramitiformis</name>
    <dbReference type="NCBI Taxonomy" id="36881"/>
    <lineage>
        <taxon>Eukaryota</taxon>
        <taxon>Viridiplantae</taxon>
        <taxon>Chlorophyta</taxon>
        <taxon>Pyramimonadophyceae</taxon>
        <taxon>Pyramimonadales</taxon>
        <taxon>Pyramimonadaceae</taxon>
        <taxon>Cymbomonas</taxon>
    </lineage>
</organism>